<comment type="caution">
    <text evidence="2">The sequence shown here is derived from an EMBL/GenBank/DDBJ whole genome shotgun (WGS) entry which is preliminary data.</text>
</comment>
<dbReference type="InterPro" id="IPR044730">
    <property type="entry name" value="RNase_H-like_dom_plant"/>
</dbReference>
<evidence type="ECO:0000259" key="1">
    <source>
        <dbReference type="Pfam" id="PF13456"/>
    </source>
</evidence>
<evidence type="ECO:0000313" key="3">
    <source>
        <dbReference type="Proteomes" id="UP001054252"/>
    </source>
</evidence>
<dbReference type="Gene3D" id="3.30.420.10">
    <property type="entry name" value="Ribonuclease H-like superfamily/Ribonuclease H"/>
    <property type="match status" value="1"/>
</dbReference>
<dbReference type="PANTHER" id="PTHR47723:SF19">
    <property type="entry name" value="POLYNUCLEOTIDYL TRANSFERASE, RIBONUCLEASE H-LIKE SUPERFAMILY PROTEIN"/>
    <property type="match status" value="1"/>
</dbReference>
<dbReference type="GO" id="GO:0004523">
    <property type="term" value="F:RNA-DNA hybrid ribonuclease activity"/>
    <property type="evidence" value="ECO:0007669"/>
    <property type="project" value="InterPro"/>
</dbReference>
<sequence length="247" mass="28019">MFCNWEHGGEWDLDLTYSFEMTSRLHRKGEALRLAALERKSSHKLSSLLSVAWLLRRECYYTKAEDQFSELMAIRLSRNHLALVEEQEQIGKAAAGGLIHDHNGRWVHGFVVNVGLTTSFLVELWGCRKGLKLANSLRIQQLVLEMDSLQAIRLIQNRQVSAGPDWVLLTDIFILIDSFSNCLVQHTLREGNSAANFMASMGHDLALGTTPFLTPPVDIHMILQNSKSVIFGAKIWMTLELFAWLIQ</sequence>
<name>A0AAV5KA68_9ROSI</name>
<dbReference type="PANTHER" id="PTHR47723">
    <property type="entry name" value="OS05G0353850 PROTEIN"/>
    <property type="match status" value="1"/>
</dbReference>
<keyword evidence="3" id="KW-1185">Reference proteome</keyword>
<dbReference type="InterPro" id="IPR036397">
    <property type="entry name" value="RNaseH_sf"/>
</dbReference>
<dbReference type="Proteomes" id="UP001054252">
    <property type="component" value="Unassembled WGS sequence"/>
</dbReference>
<protein>
    <recommendedName>
        <fullName evidence="1">RNase H type-1 domain-containing protein</fullName>
    </recommendedName>
</protein>
<dbReference type="AlphaFoldDB" id="A0AAV5KA68"/>
<accession>A0AAV5KA68</accession>
<reference evidence="2 3" key="1">
    <citation type="journal article" date="2021" name="Commun. Biol.">
        <title>The genome of Shorea leprosula (Dipterocarpaceae) highlights the ecological relevance of drought in aseasonal tropical rainforests.</title>
        <authorList>
            <person name="Ng K.K.S."/>
            <person name="Kobayashi M.J."/>
            <person name="Fawcett J.A."/>
            <person name="Hatakeyama M."/>
            <person name="Paape T."/>
            <person name="Ng C.H."/>
            <person name="Ang C.C."/>
            <person name="Tnah L.H."/>
            <person name="Lee C.T."/>
            <person name="Nishiyama T."/>
            <person name="Sese J."/>
            <person name="O'Brien M.J."/>
            <person name="Copetti D."/>
            <person name="Mohd Noor M.I."/>
            <person name="Ong R.C."/>
            <person name="Putra M."/>
            <person name="Sireger I.Z."/>
            <person name="Indrioko S."/>
            <person name="Kosugi Y."/>
            <person name="Izuno A."/>
            <person name="Isagi Y."/>
            <person name="Lee S.L."/>
            <person name="Shimizu K.K."/>
        </authorList>
    </citation>
    <scope>NUCLEOTIDE SEQUENCE [LARGE SCALE GENOMIC DNA]</scope>
    <source>
        <strain evidence="2">214</strain>
    </source>
</reference>
<dbReference type="InterPro" id="IPR012337">
    <property type="entry name" value="RNaseH-like_sf"/>
</dbReference>
<organism evidence="2 3">
    <name type="scientific">Rubroshorea leprosula</name>
    <dbReference type="NCBI Taxonomy" id="152421"/>
    <lineage>
        <taxon>Eukaryota</taxon>
        <taxon>Viridiplantae</taxon>
        <taxon>Streptophyta</taxon>
        <taxon>Embryophyta</taxon>
        <taxon>Tracheophyta</taxon>
        <taxon>Spermatophyta</taxon>
        <taxon>Magnoliopsida</taxon>
        <taxon>eudicotyledons</taxon>
        <taxon>Gunneridae</taxon>
        <taxon>Pentapetalae</taxon>
        <taxon>rosids</taxon>
        <taxon>malvids</taxon>
        <taxon>Malvales</taxon>
        <taxon>Dipterocarpaceae</taxon>
        <taxon>Rubroshorea</taxon>
    </lineage>
</organism>
<gene>
    <name evidence="2" type="ORF">SLEP1_g31676</name>
</gene>
<dbReference type="CDD" id="cd06222">
    <property type="entry name" value="RNase_H_like"/>
    <property type="match status" value="1"/>
</dbReference>
<dbReference type="SUPFAM" id="SSF53098">
    <property type="entry name" value="Ribonuclease H-like"/>
    <property type="match status" value="1"/>
</dbReference>
<dbReference type="InterPro" id="IPR002156">
    <property type="entry name" value="RNaseH_domain"/>
</dbReference>
<dbReference type="InterPro" id="IPR053151">
    <property type="entry name" value="RNase_H-like"/>
</dbReference>
<proteinExistence type="predicted"/>
<dbReference type="Pfam" id="PF13456">
    <property type="entry name" value="RVT_3"/>
    <property type="match status" value="1"/>
</dbReference>
<dbReference type="EMBL" id="BPVZ01000058">
    <property type="protein sequence ID" value="GKV21722.1"/>
    <property type="molecule type" value="Genomic_DNA"/>
</dbReference>
<feature type="domain" description="RNase H type-1" evidence="1">
    <location>
        <begin position="88"/>
        <end position="201"/>
    </location>
</feature>
<evidence type="ECO:0000313" key="2">
    <source>
        <dbReference type="EMBL" id="GKV21722.1"/>
    </source>
</evidence>
<dbReference type="GO" id="GO:0003676">
    <property type="term" value="F:nucleic acid binding"/>
    <property type="evidence" value="ECO:0007669"/>
    <property type="project" value="InterPro"/>
</dbReference>